<accession>A0A0B6ZQ00</accession>
<gene>
    <name evidence="1" type="primary">ORF71693</name>
</gene>
<sequence length="69" mass="8296">MLKTTINMHIIQHLLEEIECLCVHIRVLRDQFNNYLHKLQTSVIVYCIFHKFIWSLSQIISPFLRDSNP</sequence>
<reference evidence="1" key="1">
    <citation type="submission" date="2014-12" db="EMBL/GenBank/DDBJ databases">
        <title>Insight into the proteome of Arion vulgaris.</title>
        <authorList>
            <person name="Aradska J."/>
            <person name="Bulat T."/>
            <person name="Smidak R."/>
            <person name="Sarate P."/>
            <person name="Gangsoo J."/>
            <person name="Sialana F."/>
            <person name="Bilban M."/>
            <person name="Lubec G."/>
        </authorList>
    </citation>
    <scope>NUCLEOTIDE SEQUENCE</scope>
    <source>
        <tissue evidence="1">Skin</tissue>
    </source>
</reference>
<protein>
    <submittedName>
        <fullName evidence="1">Uncharacterized protein</fullName>
    </submittedName>
</protein>
<evidence type="ECO:0000313" key="1">
    <source>
        <dbReference type="EMBL" id="CEK69815.1"/>
    </source>
</evidence>
<dbReference type="AlphaFoldDB" id="A0A0B6ZQ00"/>
<proteinExistence type="predicted"/>
<dbReference type="EMBL" id="HACG01022950">
    <property type="protein sequence ID" value="CEK69815.1"/>
    <property type="molecule type" value="Transcribed_RNA"/>
</dbReference>
<name>A0A0B6ZQ00_9EUPU</name>
<organism evidence="1">
    <name type="scientific">Arion vulgaris</name>
    <dbReference type="NCBI Taxonomy" id="1028688"/>
    <lineage>
        <taxon>Eukaryota</taxon>
        <taxon>Metazoa</taxon>
        <taxon>Spiralia</taxon>
        <taxon>Lophotrochozoa</taxon>
        <taxon>Mollusca</taxon>
        <taxon>Gastropoda</taxon>
        <taxon>Heterobranchia</taxon>
        <taxon>Euthyneura</taxon>
        <taxon>Panpulmonata</taxon>
        <taxon>Eupulmonata</taxon>
        <taxon>Stylommatophora</taxon>
        <taxon>Helicina</taxon>
        <taxon>Arionoidea</taxon>
        <taxon>Arionidae</taxon>
        <taxon>Arion</taxon>
    </lineage>
</organism>